<dbReference type="EMBL" id="JAHDYR010000011">
    <property type="protein sequence ID" value="KAG9395568.1"/>
    <property type="molecule type" value="Genomic_DNA"/>
</dbReference>
<name>A0A8J6B4K5_9EUKA</name>
<protein>
    <submittedName>
        <fullName evidence="3">Chromosome partition protein Smc</fullName>
    </submittedName>
</protein>
<comment type="caution">
    <text evidence="3">The sequence shown here is derived from an EMBL/GenBank/DDBJ whole genome shotgun (WGS) entry which is preliminary data.</text>
</comment>
<proteinExistence type="predicted"/>
<evidence type="ECO:0000313" key="4">
    <source>
        <dbReference type="Proteomes" id="UP000717585"/>
    </source>
</evidence>
<evidence type="ECO:0000313" key="3">
    <source>
        <dbReference type="EMBL" id="KAG9395568.1"/>
    </source>
</evidence>
<feature type="coiled-coil region" evidence="1">
    <location>
        <begin position="119"/>
        <end position="242"/>
    </location>
</feature>
<gene>
    <name evidence="3" type="ORF">J8273_3146</name>
</gene>
<accession>A0A8J6B4K5</accession>
<dbReference type="Proteomes" id="UP000717585">
    <property type="component" value="Unassembled WGS sequence"/>
</dbReference>
<keyword evidence="4" id="KW-1185">Reference proteome</keyword>
<evidence type="ECO:0000256" key="2">
    <source>
        <dbReference type="SAM" id="MobiDB-lite"/>
    </source>
</evidence>
<feature type="region of interest" description="Disordered" evidence="2">
    <location>
        <begin position="335"/>
        <end position="426"/>
    </location>
</feature>
<dbReference type="AlphaFoldDB" id="A0A8J6B4K5"/>
<sequence length="426" mass="47649">MHDEATTLATEYHALETTLASLADEKARLSSYYSLRVQQLEEERLAAERVAAYYAKDRAAPPRLTASALPPRCPVEGKVAWTQTEASVVLEEDFQASKATWEANSSRAMNLLSDSVSEMESTRRELLAREQELDRVKAEAKARHDALELRLQHERMEARQELDSATMKHEKERRAMTSKLVAATAEADQLRAELKTHIGRNRLDTVALRNMVKERDDLAAEANELRQEIDANRRELGQTTDELRATKLNLQVVEERTRVETQRFTDMQLPESAWMKDRAALQAALKDARQTLADEREAWADEKRELVEGWNARLHALCRAVDTINAGAEVLDGIPLPTSPPRRASPVRTASPLSRTQPTRVTRVVRRDNGRGQNAAQGPKTVSAPASGAVRKPRVRDSPAPMTGEVRVTSRASSTGFRVLPNARAK</sequence>
<evidence type="ECO:0000256" key="1">
    <source>
        <dbReference type="SAM" id="Coils"/>
    </source>
</evidence>
<reference evidence="3" key="1">
    <citation type="submission" date="2021-05" db="EMBL/GenBank/DDBJ databases">
        <title>A free-living protist that lacks canonical eukaryotic 1 DNA replication and segregation systems.</title>
        <authorList>
            <person name="Salas-Leiva D.E."/>
            <person name="Tromer E.C."/>
            <person name="Curtis B.A."/>
            <person name="Jerlstrom-Hultqvist J."/>
            <person name="Kolisko M."/>
            <person name="Yi Z."/>
            <person name="Salas-Leiva J.S."/>
            <person name="Gallot-Lavallee L."/>
            <person name="Kops G.J.P.L."/>
            <person name="Archibald J.M."/>
            <person name="Simpson A.G.B."/>
            <person name="Roger A.J."/>
        </authorList>
    </citation>
    <scope>NUCLEOTIDE SEQUENCE</scope>
    <source>
        <strain evidence="3">BICM</strain>
    </source>
</reference>
<feature type="coiled-coil region" evidence="1">
    <location>
        <begin position="278"/>
        <end position="305"/>
    </location>
</feature>
<keyword evidence="1" id="KW-0175">Coiled coil</keyword>
<organism evidence="3 4">
    <name type="scientific">Carpediemonas membranifera</name>
    <dbReference type="NCBI Taxonomy" id="201153"/>
    <lineage>
        <taxon>Eukaryota</taxon>
        <taxon>Metamonada</taxon>
        <taxon>Carpediemonas-like organisms</taxon>
        <taxon>Carpediemonas</taxon>
    </lineage>
</organism>